<keyword evidence="3" id="KW-1185">Reference proteome</keyword>
<dbReference type="InterPro" id="IPR038332">
    <property type="entry name" value="PPE_sf"/>
</dbReference>
<dbReference type="Pfam" id="PF00934">
    <property type="entry name" value="PE"/>
    <property type="match status" value="1"/>
</dbReference>
<dbReference type="InterPro" id="IPR000084">
    <property type="entry name" value="PE-PGRS_N"/>
</dbReference>
<sequence length="209" mass="18668">MMSYLVVSAQELESAAALLAGVGSNVGAASSAAAGPTAAVLGALGADEVSAAVAGLFGGHAQAYQAVSAQAAAFHQRFVPALAAAAGSYGRTEAAGAAVLQTVGDDVLGAMNAPTMAVLGRPLIGDGVDAAAGSGHNGGAGGLLWGNGGNGGAGAAGQAGGRGGDAGLIGSGGAGGAGGTGGAGGAGGHGGWLAGTGGAGGPAGRVPRV</sequence>
<dbReference type="InterPro" id="IPR048996">
    <property type="entry name" value="PGRS_rpt"/>
</dbReference>
<evidence type="ECO:0000313" key="2">
    <source>
        <dbReference type="EMBL" id="EUA93466.1"/>
    </source>
</evidence>
<dbReference type="SUPFAM" id="SSF140459">
    <property type="entry name" value="PE/PPE dimer-like"/>
    <property type="match status" value="1"/>
</dbReference>
<comment type="caution">
    <text evidence="2">The sequence shown here is derived from an EMBL/GenBank/DDBJ whole genome shotgun (WGS) entry which is preliminary data.</text>
</comment>
<feature type="domain" description="PE" evidence="1">
    <location>
        <begin position="5"/>
        <end position="95"/>
    </location>
</feature>
<dbReference type="Pfam" id="PF21526">
    <property type="entry name" value="PGRS"/>
    <property type="match status" value="1"/>
</dbReference>
<evidence type="ECO:0000259" key="1">
    <source>
        <dbReference type="Pfam" id="PF00934"/>
    </source>
</evidence>
<proteinExistence type="predicted"/>
<dbReference type="Gene3D" id="1.10.287.850">
    <property type="entry name" value="HP0062-like domain"/>
    <property type="match status" value="1"/>
</dbReference>
<name>A0ABP3AU46_MYCUL</name>
<evidence type="ECO:0000313" key="3">
    <source>
        <dbReference type="Proteomes" id="UP000020681"/>
    </source>
</evidence>
<dbReference type="Proteomes" id="UP000020681">
    <property type="component" value="Unassembled WGS sequence"/>
</dbReference>
<accession>A0ABP3AU46</accession>
<dbReference type="EMBL" id="JAOL01000062">
    <property type="protein sequence ID" value="EUA93466.1"/>
    <property type="molecule type" value="Genomic_DNA"/>
</dbReference>
<reference evidence="2 3" key="1">
    <citation type="submission" date="2014-01" db="EMBL/GenBank/DDBJ databases">
        <authorList>
            <person name="Dobos K."/>
            <person name="Lenaerts A."/>
            <person name="Ordway D."/>
            <person name="DeGroote M.A."/>
            <person name="Parker T."/>
            <person name="Sizemore C."/>
            <person name="Tallon L.J."/>
            <person name="Sadzewicz L.K."/>
            <person name="Sengamalay N."/>
            <person name="Fraser C.M."/>
            <person name="Hine E."/>
            <person name="Shefchek K.A."/>
            <person name="Das S.P."/>
            <person name="Tettelin H."/>
        </authorList>
    </citation>
    <scope>NUCLEOTIDE SEQUENCE [LARGE SCALE GENOMIC DNA]</scope>
    <source>
        <strain evidence="2 3">Harvey</strain>
    </source>
</reference>
<gene>
    <name evidence="2" type="ORF">I551_0180</name>
</gene>
<organism evidence="2 3">
    <name type="scientific">Mycobacterium ulcerans str. Harvey</name>
    <dbReference type="NCBI Taxonomy" id="1299332"/>
    <lineage>
        <taxon>Bacteria</taxon>
        <taxon>Bacillati</taxon>
        <taxon>Actinomycetota</taxon>
        <taxon>Actinomycetes</taxon>
        <taxon>Mycobacteriales</taxon>
        <taxon>Mycobacteriaceae</taxon>
        <taxon>Mycobacterium</taxon>
        <taxon>Mycobacterium ulcerans group</taxon>
    </lineage>
</organism>
<protein>
    <submittedName>
        <fullName evidence="2">PE family protein</fullName>
    </submittedName>
</protein>